<dbReference type="AlphaFoldDB" id="A0A4Y2E5A0"/>
<protein>
    <submittedName>
        <fullName evidence="1">Uncharacterized protein</fullName>
    </submittedName>
</protein>
<evidence type="ECO:0000313" key="2">
    <source>
        <dbReference type="Proteomes" id="UP000499080"/>
    </source>
</evidence>
<dbReference type="Proteomes" id="UP000499080">
    <property type="component" value="Unassembled WGS sequence"/>
</dbReference>
<name>A0A4Y2E5A0_ARAVE</name>
<proteinExistence type="predicted"/>
<accession>A0A4Y2E5A0</accession>
<comment type="caution">
    <text evidence="1">The sequence shown here is derived from an EMBL/GenBank/DDBJ whole genome shotgun (WGS) entry which is preliminary data.</text>
</comment>
<sequence length="124" mass="14440">MQQAYLPLFDTTCHQEQTVNQFNTTHYGARRIETNFLVHRLLVVHLRRVATHIGGFVHGVVFDIQKPTYAIDSDLEMRGPYIHPCDFYFRGHRNDMVCKKKPEDLNSVKNAVTDSFSRIKKCNT</sequence>
<dbReference type="EMBL" id="BGPR01000498">
    <property type="protein sequence ID" value="GBM23469.1"/>
    <property type="molecule type" value="Genomic_DNA"/>
</dbReference>
<reference evidence="1 2" key="1">
    <citation type="journal article" date="2019" name="Sci. Rep.">
        <title>Orb-weaving spider Araneus ventricosus genome elucidates the spidroin gene catalogue.</title>
        <authorList>
            <person name="Kono N."/>
            <person name="Nakamura H."/>
            <person name="Ohtoshi R."/>
            <person name="Moran D.A.P."/>
            <person name="Shinohara A."/>
            <person name="Yoshida Y."/>
            <person name="Fujiwara M."/>
            <person name="Mori M."/>
            <person name="Tomita M."/>
            <person name="Arakawa K."/>
        </authorList>
    </citation>
    <scope>NUCLEOTIDE SEQUENCE [LARGE SCALE GENOMIC DNA]</scope>
</reference>
<organism evidence="1 2">
    <name type="scientific">Araneus ventricosus</name>
    <name type="common">Orbweaver spider</name>
    <name type="synonym">Epeira ventricosa</name>
    <dbReference type="NCBI Taxonomy" id="182803"/>
    <lineage>
        <taxon>Eukaryota</taxon>
        <taxon>Metazoa</taxon>
        <taxon>Ecdysozoa</taxon>
        <taxon>Arthropoda</taxon>
        <taxon>Chelicerata</taxon>
        <taxon>Arachnida</taxon>
        <taxon>Araneae</taxon>
        <taxon>Araneomorphae</taxon>
        <taxon>Entelegynae</taxon>
        <taxon>Araneoidea</taxon>
        <taxon>Araneidae</taxon>
        <taxon>Araneus</taxon>
    </lineage>
</organism>
<evidence type="ECO:0000313" key="1">
    <source>
        <dbReference type="EMBL" id="GBM23469.1"/>
    </source>
</evidence>
<keyword evidence="2" id="KW-1185">Reference proteome</keyword>
<gene>
    <name evidence="1" type="ORF">AVEN_181583_1</name>
</gene>